<gene>
    <name evidence="1" type="ORF">LMANV2_90169</name>
</gene>
<dbReference type="EMBL" id="OEJX01000088">
    <property type="protein sequence ID" value="SOR63975.1"/>
    <property type="molecule type" value="Genomic_DNA"/>
</dbReference>
<organism evidence="1 2">
    <name type="scientific">Leptospira interrogans serovar Manilae</name>
    <dbReference type="NCBI Taxonomy" id="214675"/>
    <lineage>
        <taxon>Bacteria</taxon>
        <taxon>Pseudomonadati</taxon>
        <taxon>Spirochaetota</taxon>
        <taxon>Spirochaetia</taxon>
        <taxon>Leptospirales</taxon>
        <taxon>Leptospiraceae</taxon>
        <taxon>Leptospira</taxon>
    </lineage>
</organism>
<dbReference type="AlphaFoldDB" id="A0AAQ1P481"/>
<sequence>MSSYPHFNFWNKSIENGYLDIYFYKDDNFYKTVKKILLG</sequence>
<comment type="caution">
    <text evidence="1">The sequence shown here is derived from an EMBL/GenBank/DDBJ whole genome shotgun (WGS) entry which is preliminary data.</text>
</comment>
<dbReference type="Proteomes" id="UP000234460">
    <property type="component" value="Chromosome LMANV2"/>
</dbReference>
<name>A0AAQ1P481_LEPIR</name>
<evidence type="ECO:0000313" key="2">
    <source>
        <dbReference type="Proteomes" id="UP000234460"/>
    </source>
</evidence>
<evidence type="ECO:0000313" key="1">
    <source>
        <dbReference type="EMBL" id="SOR63975.1"/>
    </source>
</evidence>
<protein>
    <submittedName>
        <fullName evidence="1">Uncharacterized protein</fullName>
    </submittedName>
</protein>
<proteinExistence type="predicted"/>
<reference evidence="1 2" key="1">
    <citation type="submission" date="2017-11" db="EMBL/GenBank/DDBJ databases">
        <authorList>
            <person name="Lechat P."/>
        </authorList>
    </citation>
    <scope>NUCLEOTIDE SEQUENCE [LARGE SCALE GENOMIC DNA]</scope>
    <source>
        <strain evidence="1">L495</strain>
    </source>
</reference>
<accession>A0AAQ1P481</accession>